<dbReference type="EMBL" id="VSWC01000027">
    <property type="protein sequence ID" value="KAA1110831.1"/>
    <property type="molecule type" value="Genomic_DNA"/>
</dbReference>
<evidence type="ECO:0000256" key="2">
    <source>
        <dbReference type="SAM" id="MobiDB-lite"/>
    </source>
</evidence>
<proteinExistence type="predicted"/>
<keyword evidence="1" id="KW-0175">Coiled coil</keyword>
<keyword evidence="4" id="KW-1185">Reference proteome</keyword>
<name>A0A5B0QCF7_PUCGR</name>
<accession>A0A5B0QCF7</accession>
<dbReference type="Proteomes" id="UP000324748">
    <property type="component" value="Unassembled WGS sequence"/>
</dbReference>
<evidence type="ECO:0000313" key="3">
    <source>
        <dbReference type="EMBL" id="KAA1110831.1"/>
    </source>
</evidence>
<protein>
    <submittedName>
        <fullName evidence="3">Uncharacterized protein</fullName>
    </submittedName>
</protein>
<reference evidence="3 4" key="1">
    <citation type="submission" date="2019-05" db="EMBL/GenBank/DDBJ databases">
        <title>Emergence of the Ug99 lineage of the wheat stem rust pathogen through somatic hybridization.</title>
        <authorList>
            <person name="Li F."/>
            <person name="Upadhyaya N.M."/>
            <person name="Sperschneider J."/>
            <person name="Matny O."/>
            <person name="Nguyen-Phuc H."/>
            <person name="Mago R."/>
            <person name="Raley C."/>
            <person name="Miller M.E."/>
            <person name="Silverstein K.A.T."/>
            <person name="Henningsen E."/>
            <person name="Hirsch C.D."/>
            <person name="Visser B."/>
            <person name="Pretorius Z.A."/>
            <person name="Steffenson B.J."/>
            <person name="Schwessinger B."/>
            <person name="Dodds P.N."/>
            <person name="Figueroa M."/>
        </authorList>
    </citation>
    <scope>NUCLEOTIDE SEQUENCE [LARGE SCALE GENOMIC DNA]</scope>
    <source>
        <strain evidence="3">21-0</strain>
    </source>
</reference>
<organism evidence="3 4">
    <name type="scientific">Puccinia graminis f. sp. tritici</name>
    <dbReference type="NCBI Taxonomy" id="56615"/>
    <lineage>
        <taxon>Eukaryota</taxon>
        <taxon>Fungi</taxon>
        <taxon>Dikarya</taxon>
        <taxon>Basidiomycota</taxon>
        <taxon>Pucciniomycotina</taxon>
        <taxon>Pucciniomycetes</taxon>
        <taxon>Pucciniales</taxon>
        <taxon>Pucciniaceae</taxon>
        <taxon>Puccinia</taxon>
    </lineage>
</organism>
<evidence type="ECO:0000256" key="1">
    <source>
        <dbReference type="SAM" id="Coils"/>
    </source>
</evidence>
<comment type="caution">
    <text evidence="3">The sequence shown here is derived from an EMBL/GenBank/DDBJ whole genome shotgun (WGS) entry which is preliminary data.</text>
</comment>
<sequence>MLQPKQQSNHPPQASSSSALHHNEAARHDTHSKELAQLSTQLISAGFLRQPLPPDTLNGGPLEGQKYLIKAIWSMIASCSEMLIREGLLAKQRDLSYEHTRLEVFLERAEKEKLEAQQEATASTNRAKLSIEMSSCQIISIENLGW</sequence>
<evidence type="ECO:0000313" key="4">
    <source>
        <dbReference type="Proteomes" id="UP000324748"/>
    </source>
</evidence>
<feature type="coiled-coil region" evidence="1">
    <location>
        <begin position="99"/>
        <end position="126"/>
    </location>
</feature>
<feature type="compositionally biased region" description="Basic and acidic residues" evidence="2">
    <location>
        <begin position="21"/>
        <end position="31"/>
    </location>
</feature>
<feature type="region of interest" description="Disordered" evidence="2">
    <location>
        <begin position="1"/>
        <end position="31"/>
    </location>
</feature>
<feature type="compositionally biased region" description="Polar residues" evidence="2">
    <location>
        <begin position="1"/>
        <end position="20"/>
    </location>
</feature>
<gene>
    <name evidence="3" type="ORF">PGT21_032536</name>
</gene>
<dbReference type="AlphaFoldDB" id="A0A5B0QCF7"/>